<evidence type="ECO:0000313" key="1">
    <source>
        <dbReference type="EMBL" id="PIE92887.1"/>
    </source>
</evidence>
<dbReference type="AlphaFoldDB" id="A0A2G6Q7U0"/>
<evidence type="ECO:0000313" key="2">
    <source>
        <dbReference type="Proteomes" id="UP000228484"/>
    </source>
</evidence>
<sequence length="103" mass="12625">MKKPIQLEDAPEELHKAIQAYLNFHYEVLQITVEEIDPNKFVYTSILTHNHYEFVQVTCRNRKISEQIFESWFIREVLELSETFRNRIRWRIENIEKEKEQGE</sequence>
<accession>A0A2G6Q7U0</accession>
<organism evidence="1 2">
    <name type="scientific">Bacillus fungorum</name>
    <dbReference type="NCBI Taxonomy" id="2039284"/>
    <lineage>
        <taxon>Bacteria</taxon>
        <taxon>Bacillati</taxon>
        <taxon>Bacillota</taxon>
        <taxon>Bacilli</taxon>
        <taxon>Bacillales</taxon>
        <taxon>Bacillaceae</taxon>
        <taxon>Bacillus</taxon>
    </lineage>
</organism>
<comment type="caution">
    <text evidence="1">The sequence shown here is derived from an EMBL/GenBank/DDBJ whole genome shotgun (WGS) entry which is preliminary data.</text>
</comment>
<proteinExistence type="predicted"/>
<gene>
    <name evidence="1" type="ORF">CO726_23930</name>
</gene>
<dbReference type="Proteomes" id="UP000228484">
    <property type="component" value="Unassembled WGS sequence"/>
</dbReference>
<dbReference type="EMBL" id="NWUW01000024">
    <property type="protein sequence ID" value="PIE92887.1"/>
    <property type="molecule type" value="Genomic_DNA"/>
</dbReference>
<reference evidence="1 2" key="1">
    <citation type="submission" date="2017-09" db="EMBL/GenBank/DDBJ databases">
        <title>Biocontrol bacteria screening and application from spent mushroom substrate.</title>
        <authorList>
            <person name="Sun X."/>
        </authorList>
    </citation>
    <scope>NUCLEOTIDE SEQUENCE [LARGE SCALE GENOMIC DNA]</scope>
    <source>
        <strain evidence="1 2">100374</strain>
    </source>
</reference>
<keyword evidence="2" id="KW-1185">Reference proteome</keyword>
<protein>
    <submittedName>
        <fullName evidence="1">Uncharacterized protein</fullName>
    </submittedName>
</protein>
<name>A0A2G6Q7U0_9BACI</name>
<dbReference type="RefSeq" id="WP_099685900.1">
    <property type="nucleotide sequence ID" value="NZ_NWUW01000024.1"/>
</dbReference>